<evidence type="ECO:0000256" key="1">
    <source>
        <dbReference type="ARBA" id="ARBA00022884"/>
    </source>
</evidence>
<dbReference type="InterPro" id="IPR006630">
    <property type="entry name" value="La_HTH"/>
</dbReference>
<feature type="compositionally biased region" description="Polar residues" evidence="3">
    <location>
        <begin position="16"/>
        <end position="28"/>
    </location>
</feature>
<dbReference type="InterPro" id="IPR036388">
    <property type="entry name" value="WH-like_DNA-bd_sf"/>
</dbReference>
<dbReference type="GO" id="GO:0005829">
    <property type="term" value="C:cytosol"/>
    <property type="evidence" value="ECO:0007669"/>
    <property type="project" value="TreeGrafter"/>
</dbReference>
<dbReference type="CDD" id="cd07323">
    <property type="entry name" value="LAM"/>
    <property type="match status" value="1"/>
</dbReference>
<dbReference type="EMBL" id="RZGK01000010">
    <property type="protein sequence ID" value="KAF9696076.1"/>
    <property type="molecule type" value="Genomic_DNA"/>
</dbReference>
<feature type="compositionally biased region" description="Basic and acidic residues" evidence="3">
    <location>
        <begin position="221"/>
        <end position="257"/>
    </location>
</feature>
<reference evidence="5" key="1">
    <citation type="submission" date="2018-12" db="EMBL/GenBank/DDBJ databases">
        <authorList>
            <person name="Syme R.A."/>
            <person name="Farfan-Caceres L."/>
            <person name="Lichtenzveig J."/>
        </authorList>
    </citation>
    <scope>NUCLEOTIDE SEQUENCE</scope>
    <source>
        <strain evidence="5">Al4</strain>
    </source>
</reference>
<feature type="region of interest" description="Disordered" evidence="3">
    <location>
        <begin position="1"/>
        <end position="591"/>
    </location>
</feature>
<evidence type="ECO:0000256" key="3">
    <source>
        <dbReference type="SAM" id="MobiDB-lite"/>
    </source>
</evidence>
<dbReference type="SMART" id="SM00684">
    <property type="entry name" value="DM15"/>
    <property type="match status" value="2"/>
</dbReference>
<feature type="compositionally biased region" description="Low complexity" evidence="3">
    <location>
        <begin position="544"/>
        <end position="558"/>
    </location>
</feature>
<protein>
    <recommendedName>
        <fullName evidence="4">HTH La-type RNA-binding domain-containing protein</fullName>
    </recommendedName>
</protein>
<proteinExistence type="predicted"/>
<organism evidence="5 6">
    <name type="scientific">Ascochyta lentis</name>
    <dbReference type="NCBI Taxonomy" id="205686"/>
    <lineage>
        <taxon>Eukaryota</taxon>
        <taxon>Fungi</taxon>
        <taxon>Dikarya</taxon>
        <taxon>Ascomycota</taxon>
        <taxon>Pezizomycotina</taxon>
        <taxon>Dothideomycetes</taxon>
        <taxon>Pleosporomycetidae</taxon>
        <taxon>Pleosporales</taxon>
        <taxon>Pleosporineae</taxon>
        <taxon>Didymellaceae</taxon>
        <taxon>Ascochyta</taxon>
    </lineage>
</organism>
<dbReference type="OrthoDB" id="340227at2759"/>
<dbReference type="PROSITE" id="PS50961">
    <property type="entry name" value="HTH_LA"/>
    <property type="match status" value="1"/>
</dbReference>
<evidence type="ECO:0000259" key="4">
    <source>
        <dbReference type="PROSITE" id="PS50961"/>
    </source>
</evidence>
<dbReference type="InterPro" id="IPR036390">
    <property type="entry name" value="WH_DNA-bd_sf"/>
</dbReference>
<evidence type="ECO:0000256" key="2">
    <source>
        <dbReference type="PROSITE-ProRule" id="PRU00332"/>
    </source>
</evidence>
<dbReference type="Pfam" id="PF21071">
    <property type="entry name" value="LARP1_HEAT"/>
    <property type="match status" value="1"/>
</dbReference>
<gene>
    <name evidence="5" type="ORF">EKO04_006128</name>
</gene>
<dbReference type="AlphaFoldDB" id="A0A8H7J2S9"/>
<feature type="compositionally biased region" description="Polar residues" evidence="3">
    <location>
        <begin position="502"/>
        <end position="512"/>
    </location>
</feature>
<dbReference type="Gene3D" id="1.10.10.10">
    <property type="entry name" value="Winged helix-like DNA-binding domain superfamily/Winged helix DNA-binding domain"/>
    <property type="match status" value="1"/>
</dbReference>
<feature type="region of interest" description="Disordered" evidence="3">
    <location>
        <begin position="721"/>
        <end position="815"/>
    </location>
</feature>
<dbReference type="GO" id="GO:0010494">
    <property type="term" value="C:cytoplasmic stress granule"/>
    <property type="evidence" value="ECO:0007669"/>
    <property type="project" value="TreeGrafter"/>
</dbReference>
<feature type="compositionally biased region" description="Polar residues" evidence="3">
    <location>
        <begin position="107"/>
        <end position="129"/>
    </location>
</feature>
<feature type="compositionally biased region" description="Polar residues" evidence="3">
    <location>
        <begin position="787"/>
        <end position="796"/>
    </location>
</feature>
<dbReference type="GO" id="GO:0045727">
    <property type="term" value="P:positive regulation of translation"/>
    <property type="evidence" value="ECO:0007669"/>
    <property type="project" value="TreeGrafter"/>
</dbReference>
<dbReference type="PANTHER" id="PTHR22792:SF132">
    <property type="entry name" value="LA-RELATED PROTEIN 1"/>
    <property type="match status" value="1"/>
</dbReference>
<reference evidence="5" key="2">
    <citation type="submission" date="2020-09" db="EMBL/GenBank/DDBJ databases">
        <title>Reference genome assembly for Australian Ascochyta lentis isolate Al4.</title>
        <authorList>
            <person name="Lee R.C."/>
            <person name="Farfan-Caceres L.M."/>
            <person name="Debler J.W."/>
            <person name="Williams A.H."/>
            <person name="Henares B.M."/>
        </authorList>
    </citation>
    <scope>NUCLEOTIDE SEQUENCE</scope>
    <source>
        <strain evidence="5">Al4</strain>
    </source>
</reference>
<feature type="compositionally biased region" description="Basic and acidic residues" evidence="3">
    <location>
        <begin position="282"/>
        <end position="299"/>
    </location>
</feature>
<feature type="compositionally biased region" description="Polar residues" evidence="3">
    <location>
        <begin position="39"/>
        <end position="48"/>
    </location>
</feature>
<evidence type="ECO:0000313" key="6">
    <source>
        <dbReference type="Proteomes" id="UP000651452"/>
    </source>
</evidence>
<feature type="compositionally biased region" description="Polar residues" evidence="3">
    <location>
        <begin position="532"/>
        <end position="543"/>
    </location>
</feature>
<feature type="compositionally biased region" description="Gly residues" evidence="3">
    <location>
        <begin position="522"/>
        <end position="531"/>
    </location>
</feature>
<feature type="compositionally biased region" description="Basic and acidic residues" evidence="3">
    <location>
        <begin position="456"/>
        <end position="470"/>
    </location>
</feature>
<accession>A0A8H7J2S9</accession>
<dbReference type="PANTHER" id="PTHR22792">
    <property type="entry name" value="LUPUS LA PROTEIN-RELATED"/>
    <property type="match status" value="1"/>
</dbReference>
<dbReference type="InterPro" id="IPR045180">
    <property type="entry name" value="La_dom_prot"/>
</dbReference>
<dbReference type="SUPFAM" id="SSF46785">
    <property type="entry name" value="Winged helix' DNA-binding domain"/>
    <property type="match status" value="1"/>
</dbReference>
<sequence length="1069" mass="115926">MAATFSYAQAAKGISSPVSVSKPASGSATPAKDDVSKAPVTSVSQVNSWADDAETESSTDRPATNGEPRTSASKPTTPAQSAESIETSTPDLDSLSASTVTKDDDVSSQPNMSSESTWDNKSQASTSVDKTVEPAEKTSEKPERSEKSKKGKKNDKGEKEKEKEKEKEPAKPLKEAPLPSVNIWKQRADEQKTKAKPVASPLATAGAKKSTPEGRTATAESKPKGREEDKATASRKDARGDVEKKGTKGRPYEKDAKAASSAMPLPPTQDQESWPTPEIAVDEDRKKAQEKGEKERKDSAPNAASGKHEWVKVPYTPSVVFNTPLPNAASSRRGGRPGGRGGAQSGGRPAGFGANGVAQPEKDASTADAAPNGEQPKREVNGVAGDASPKAKRTGSATSPVLKEQVPAVNGEKSLKGPGAAPFEPEAPKRASTMGDVSSQNGTFPRQYPNRPGKARRGDFAGSERRRDGDASPTKDINGAATQTDGSGDGERRPFDGPNGVHSKQSRYNNSYAGGRDRPRGGGRGGRGGFTNGHQFTNGHAQPSSGSFSMGPSSPTTFNPGNNSFFTAPQGKFGRNSHRSQSVTDPFRYPPFQGAPQMAPLNTYNAYDYNMMQPMSAAPYNPYGVDQFALFQMITTQVEYYFSVDNLLKDMYLRRHMDSQGFVSLEFIAAFNRIKTLTTDVELLKLVCQQSSHVQYRTGEDGRDRLRRREGWEQWVLSMADRDESAQNEGPKELHNPPVPNPAGFDQSNPPQYPTMHTGYGSDVSYPQQNPFVPGAPQDAPAAPTEDLTNGTTSEGANGAAVPNGHPVEESTKAVSAEPDLFSDAQLGNLTIVVRNTSKSLPALRASALRTFSNGSLDSKSGVVDELNGVLNRRSRADDMAASHENAECGRRQSPESVSISDAPPVRLYWVKNQESPIDYIPSDITHESYFHLRSKALQRRQNTPFGSTCYDMNVLYQFWAHFLIRNFNTQMYEEFRHLAFEDAFYHMTDVGLSSLINLYSRSLLSSQTVVRHRIASDYIALVKSEEQDHCPALEQLRSDLSNRCLHPGSQRRLQRLLNDDDLLALLGP</sequence>
<keyword evidence="1 2" id="KW-0694">RNA-binding</keyword>
<comment type="caution">
    <text evidence="5">The sequence shown here is derived from an EMBL/GenBank/DDBJ whole genome shotgun (WGS) entry which is preliminary data.</text>
</comment>
<feature type="compositionally biased region" description="Gly residues" evidence="3">
    <location>
        <begin position="336"/>
        <end position="354"/>
    </location>
</feature>
<feature type="compositionally biased region" description="Polar residues" evidence="3">
    <location>
        <begin position="67"/>
        <end position="100"/>
    </location>
</feature>
<dbReference type="Proteomes" id="UP000651452">
    <property type="component" value="Unassembled WGS sequence"/>
</dbReference>
<dbReference type="GO" id="GO:0000339">
    <property type="term" value="F:RNA cap binding"/>
    <property type="evidence" value="ECO:0007669"/>
    <property type="project" value="InterPro"/>
</dbReference>
<dbReference type="GO" id="GO:0048255">
    <property type="term" value="P:mRNA stabilization"/>
    <property type="evidence" value="ECO:0007669"/>
    <property type="project" value="InterPro"/>
</dbReference>
<feature type="compositionally biased region" description="Polar residues" evidence="3">
    <location>
        <begin position="435"/>
        <end position="444"/>
    </location>
</feature>
<evidence type="ECO:0000313" key="5">
    <source>
        <dbReference type="EMBL" id="KAF9696076.1"/>
    </source>
</evidence>
<feature type="compositionally biased region" description="Basic and acidic residues" evidence="3">
    <location>
        <begin position="721"/>
        <end position="735"/>
    </location>
</feature>
<dbReference type="Pfam" id="PF05383">
    <property type="entry name" value="La"/>
    <property type="match status" value="1"/>
</dbReference>
<dbReference type="InterPro" id="IPR006607">
    <property type="entry name" value="DM15"/>
</dbReference>
<dbReference type="SMART" id="SM00715">
    <property type="entry name" value="LA"/>
    <property type="match status" value="1"/>
</dbReference>
<feature type="compositionally biased region" description="Basic and acidic residues" evidence="3">
    <location>
        <begin position="130"/>
        <end position="174"/>
    </location>
</feature>
<feature type="domain" description="HTH La-type RNA-binding" evidence="4">
    <location>
        <begin position="624"/>
        <end position="718"/>
    </location>
</feature>
<keyword evidence="6" id="KW-1185">Reference proteome</keyword>
<name>A0A8H7J2S9_9PLEO</name>